<evidence type="ECO:0000313" key="2">
    <source>
        <dbReference type="EMBL" id="EMS77268.1"/>
    </source>
</evidence>
<dbReference type="AlphaFoldDB" id="S0FQC4"/>
<evidence type="ECO:0000256" key="1">
    <source>
        <dbReference type="SAM" id="MobiDB-lite"/>
    </source>
</evidence>
<proteinExistence type="predicted"/>
<dbReference type="Proteomes" id="UP000014216">
    <property type="component" value="Unassembled WGS sequence"/>
</dbReference>
<gene>
    <name evidence="2" type="ORF">Dpo_18c00060</name>
</gene>
<organism evidence="2 3">
    <name type="scientific">Desulfotignum phosphitoxidans DSM 13687</name>
    <dbReference type="NCBI Taxonomy" id="1286635"/>
    <lineage>
        <taxon>Bacteria</taxon>
        <taxon>Pseudomonadati</taxon>
        <taxon>Thermodesulfobacteriota</taxon>
        <taxon>Desulfobacteria</taxon>
        <taxon>Desulfobacterales</taxon>
        <taxon>Desulfobacteraceae</taxon>
        <taxon>Desulfotignum</taxon>
    </lineage>
</organism>
<comment type="caution">
    <text evidence="2">The sequence shown here is derived from an EMBL/GenBank/DDBJ whole genome shotgun (WGS) entry which is preliminary data.</text>
</comment>
<name>S0FQC4_9BACT</name>
<keyword evidence="3" id="KW-1185">Reference proteome</keyword>
<reference evidence="2 3" key="1">
    <citation type="journal article" date="2013" name="Genome Announc.">
        <title>Draft Genome Sequence of Desulfotignum phosphitoxidans DSM 13687 Strain FiPS-3.</title>
        <authorList>
            <person name="Poehlein A."/>
            <person name="Daniel R."/>
            <person name="Simeonova D.D."/>
        </authorList>
    </citation>
    <scope>NUCLEOTIDE SEQUENCE [LARGE SCALE GENOMIC DNA]</scope>
    <source>
        <strain evidence="2 3">DSM 13687</strain>
    </source>
</reference>
<protein>
    <submittedName>
        <fullName evidence="2">Uncharacterized protein</fullName>
    </submittedName>
</protein>
<feature type="compositionally biased region" description="Basic and acidic residues" evidence="1">
    <location>
        <begin position="16"/>
        <end position="34"/>
    </location>
</feature>
<feature type="region of interest" description="Disordered" evidence="1">
    <location>
        <begin position="1"/>
        <end position="34"/>
    </location>
</feature>
<dbReference type="EMBL" id="APJX01000018">
    <property type="protein sequence ID" value="EMS77268.1"/>
    <property type="molecule type" value="Genomic_DNA"/>
</dbReference>
<sequence length="63" mass="7401">MAESLNNRTKQRRAGKKENLKQKRRECEDTTYSRDDRHACYRWAEKKAVSRPPRQGGSHAAKN</sequence>
<evidence type="ECO:0000313" key="3">
    <source>
        <dbReference type="Proteomes" id="UP000014216"/>
    </source>
</evidence>
<accession>S0FQC4</accession>